<dbReference type="FunFam" id="1.10.510.10:FF:000571">
    <property type="entry name" value="Maternal embryonic leucine zipper kinase"/>
    <property type="match status" value="1"/>
</dbReference>
<comment type="catalytic activity">
    <reaction evidence="9">
        <text>L-seryl-[protein] + ATP = O-phospho-L-seryl-[protein] + ADP + H(+)</text>
        <dbReference type="Rhea" id="RHEA:17989"/>
        <dbReference type="Rhea" id="RHEA-COMP:9863"/>
        <dbReference type="Rhea" id="RHEA-COMP:11604"/>
        <dbReference type="ChEBI" id="CHEBI:15378"/>
        <dbReference type="ChEBI" id="CHEBI:29999"/>
        <dbReference type="ChEBI" id="CHEBI:30616"/>
        <dbReference type="ChEBI" id="CHEBI:83421"/>
        <dbReference type="ChEBI" id="CHEBI:456216"/>
        <dbReference type="EC" id="2.7.11.1"/>
    </reaction>
</comment>
<keyword evidence="3 11" id="KW-0723">Serine/threonine-protein kinase</keyword>
<evidence type="ECO:0000256" key="11">
    <source>
        <dbReference type="RuleBase" id="RU000304"/>
    </source>
</evidence>
<dbReference type="PROSITE" id="PS00107">
    <property type="entry name" value="PROTEIN_KINASE_ATP"/>
    <property type="match status" value="1"/>
</dbReference>
<feature type="domain" description="Protein kinase" evidence="12">
    <location>
        <begin position="11"/>
        <end position="281"/>
    </location>
</feature>
<keyword evidence="4" id="KW-0808">Transferase</keyword>
<keyword evidence="7 10" id="KW-0067">ATP-binding</keyword>
<dbReference type="SMART" id="SM00220">
    <property type="entry name" value="S_TKc"/>
    <property type="match status" value="1"/>
</dbReference>
<gene>
    <name evidence="13" type="ORF">SteCoe_24122</name>
</gene>
<dbReference type="EMBL" id="MPUH01000628">
    <property type="protein sequence ID" value="OMJ76500.1"/>
    <property type="molecule type" value="Genomic_DNA"/>
</dbReference>
<dbReference type="GO" id="GO:0004674">
    <property type="term" value="F:protein serine/threonine kinase activity"/>
    <property type="evidence" value="ECO:0007669"/>
    <property type="project" value="UniProtKB-KW"/>
</dbReference>
<dbReference type="Pfam" id="PF00069">
    <property type="entry name" value="Pkinase"/>
    <property type="match status" value="1"/>
</dbReference>
<evidence type="ECO:0000256" key="2">
    <source>
        <dbReference type="ARBA" id="ARBA00012513"/>
    </source>
</evidence>
<reference evidence="13 14" key="1">
    <citation type="submission" date="2016-11" db="EMBL/GenBank/DDBJ databases">
        <title>The macronuclear genome of Stentor coeruleus: a giant cell with tiny introns.</title>
        <authorList>
            <person name="Slabodnick M."/>
            <person name="Ruby J.G."/>
            <person name="Reiff S.B."/>
            <person name="Swart E.C."/>
            <person name="Gosai S."/>
            <person name="Prabakaran S."/>
            <person name="Witkowska E."/>
            <person name="Larue G.E."/>
            <person name="Fisher S."/>
            <person name="Freeman R.M."/>
            <person name="Gunawardena J."/>
            <person name="Chu W."/>
            <person name="Stover N.A."/>
            <person name="Gregory B.D."/>
            <person name="Nowacki M."/>
            <person name="Derisi J."/>
            <person name="Roy S.W."/>
            <person name="Marshall W.F."/>
            <person name="Sood P."/>
        </authorList>
    </citation>
    <scope>NUCLEOTIDE SEQUENCE [LARGE SCALE GENOMIC DNA]</scope>
    <source>
        <strain evidence="13">WM001</strain>
    </source>
</reference>
<dbReference type="GO" id="GO:0005524">
    <property type="term" value="F:ATP binding"/>
    <property type="evidence" value="ECO:0007669"/>
    <property type="project" value="UniProtKB-UniRule"/>
</dbReference>
<dbReference type="InterPro" id="IPR000719">
    <property type="entry name" value="Prot_kinase_dom"/>
</dbReference>
<feature type="binding site" evidence="10">
    <location>
        <position position="40"/>
    </location>
    <ligand>
        <name>ATP</name>
        <dbReference type="ChEBI" id="CHEBI:30616"/>
    </ligand>
</feature>
<dbReference type="Proteomes" id="UP000187209">
    <property type="component" value="Unassembled WGS sequence"/>
</dbReference>
<dbReference type="PROSITE" id="PS00108">
    <property type="entry name" value="PROTEIN_KINASE_ST"/>
    <property type="match status" value="1"/>
</dbReference>
<dbReference type="InterPro" id="IPR008271">
    <property type="entry name" value="Ser/Thr_kinase_AS"/>
</dbReference>
<dbReference type="AlphaFoldDB" id="A0A1R2BIA0"/>
<dbReference type="PANTHER" id="PTHR43895:SF32">
    <property type="entry name" value="SERINE_THREONINE-PROTEIN KINASE CHK1"/>
    <property type="match status" value="1"/>
</dbReference>
<evidence type="ECO:0000256" key="3">
    <source>
        <dbReference type="ARBA" id="ARBA00022527"/>
    </source>
</evidence>
<comment type="caution">
    <text evidence="13">The sequence shown here is derived from an EMBL/GenBank/DDBJ whole genome shotgun (WGS) entry which is preliminary data.</text>
</comment>
<keyword evidence="5 10" id="KW-0547">Nucleotide-binding</keyword>
<dbReference type="EC" id="2.7.11.1" evidence="2"/>
<proteinExistence type="inferred from homology"/>
<dbReference type="SUPFAM" id="SSF56112">
    <property type="entry name" value="Protein kinase-like (PK-like)"/>
    <property type="match status" value="1"/>
</dbReference>
<dbReference type="PANTHER" id="PTHR43895">
    <property type="entry name" value="CALCIUM/CALMODULIN-DEPENDENT PROTEIN KINASE KINASE-RELATED"/>
    <property type="match status" value="1"/>
</dbReference>
<dbReference type="PROSITE" id="PS50011">
    <property type="entry name" value="PROTEIN_KINASE_DOM"/>
    <property type="match status" value="1"/>
</dbReference>
<evidence type="ECO:0000256" key="6">
    <source>
        <dbReference type="ARBA" id="ARBA00022777"/>
    </source>
</evidence>
<dbReference type="InterPro" id="IPR011009">
    <property type="entry name" value="Kinase-like_dom_sf"/>
</dbReference>
<protein>
    <recommendedName>
        <fullName evidence="2">non-specific serine/threonine protein kinase</fullName>
        <ecNumber evidence="2">2.7.11.1</ecNumber>
    </recommendedName>
</protein>
<evidence type="ECO:0000259" key="12">
    <source>
        <dbReference type="PROSITE" id="PS50011"/>
    </source>
</evidence>
<dbReference type="OrthoDB" id="28255at2759"/>
<dbReference type="InterPro" id="IPR017441">
    <property type="entry name" value="Protein_kinase_ATP_BS"/>
</dbReference>
<comment type="similarity">
    <text evidence="11">Belongs to the protein kinase superfamily.</text>
</comment>
<name>A0A1R2BIA0_9CILI</name>
<evidence type="ECO:0000256" key="1">
    <source>
        <dbReference type="ARBA" id="ARBA00011245"/>
    </source>
</evidence>
<keyword evidence="14" id="KW-1185">Reference proteome</keyword>
<evidence type="ECO:0000313" key="14">
    <source>
        <dbReference type="Proteomes" id="UP000187209"/>
    </source>
</evidence>
<dbReference type="GO" id="GO:0007165">
    <property type="term" value="P:signal transduction"/>
    <property type="evidence" value="ECO:0007669"/>
    <property type="project" value="TreeGrafter"/>
</dbReference>
<evidence type="ECO:0000313" key="13">
    <source>
        <dbReference type="EMBL" id="OMJ76500.1"/>
    </source>
</evidence>
<dbReference type="Gene3D" id="1.10.510.10">
    <property type="entry name" value="Transferase(Phosphotransferase) domain 1"/>
    <property type="match status" value="1"/>
</dbReference>
<evidence type="ECO:0000256" key="4">
    <source>
        <dbReference type="ARBA" id="ARBA00022679"/>
    </source>
</evidence>
<keyword evidence="6" id="KW-0418">Kinase</keyword>
<comment type="catalytic activity">
    <reaction evidence="8">
        <text>L-threonyl-[protein] + ATP = O-phospho-L-threonyl-[protein] + ADP + H(+)</text>
        <dbReference type="Rhea" id="RHEA:46608"/>
        <dbReference type="Rhea" id="RHEA-COMP:11060"/>
        <dbReference type="Rhea" id="RHEA-COMP:11605"/>
        <dbReference type="ChEBI" id="CHEBI:15378"/>
        <dbReference type="ChEBI" id="CHEBI:30013"/>
        <dbReference type="ChEBI" id="CHEBI:30616"/>
        <dbReference type="ChEBI" id="CHEBI:61977"/>
        <dbReference type="ChEBI" id="CHEBI:456216"/>
        <dbReference type="EC" id="2.7.11.1"/>
    </reaction>
</comment>
<accession>A0A1R2BIA0</accession>
<evidence type="ECO:0000256" key="9">
    <source>
        <dbReference type="ARBA" id="ARBA00048679"/>
    </source>
</evidence>
<comment type="subunit">
    <text evidence="1">Monomer.</text>
</comment>
<sequence length="423" mass="48449">MDSDSSRIDNYEVIRTLGKGFTSTVKLARNIESGELVALKIVRPEKLSTFRVELSVLQKVTEHPNIIKLLDYKASSEYIKPSGKSKPISYLALELGKNGEIFDYISKLGPFPEPIARKCFVELISAIEALHESGIVHRDLKPENIFFNERYELKLADFGYCGPAEGRDGSGQLSSFKGTRAYMAPEILERRLYQGRPTDLFSSGIILFILVFARPPFMKAERINPHYVNIVNKNWERFWRIHNIPNSPQIPQTCKDLLEKLLAYNPSERITLGELKEHAWFKGPIASQDEADKFLSPAATPNEQVYEKNTNPKGFRCPFSDEEITLSRESSRNLVLNDIPLVSTTKFLIKGSPDTLFEGIQRFLTEKGSLKINPLEYFLKFSNEFFTAHFSMSRSGDKYMIQAKRISGDHWKFYEIFQELYNA</sequence>
<organism evidence="13 14">
    <name type="scientific">Stentor coeruleus</name>
    <dbReference type="NCBI Taxonomy" id="5963"/>
    <lineage>
        <taxon>Eukaryota</taxon>
        <taxon>Sar</taxon>
        <taxon>Alveolata</taxon>
        <taxon>Ciliophora</taxon>
        <taxon>Postciliodesmatophora</taxon>
        <taxon>Heterotrichea</taxon>
        <taxon>Heterotrichida</taxon>
        <taxon>Stentoridae</taxon>
        <taxon>Stentor</taxon>
    </lineage>
</organism>
<evidence type="ECO:0000256" key="7">
    <source>
        <dbReference type="ARBA" id="ARBA00022840"/>
    </source>
</evidence>
<evidence type="ECO:0000256" key="8">
    <source>
        <dbReference type="ARBA" id="ARBA00047899"/>
    </source>
</evidence>
<evidence type="ECO:0000256" key="5">
    <source>
        <dbReference type="ARBA" id="ARBA00022741"/>
    </source>
</evidence>
<evidence type="ECO:0000256" key="10">
    <source>
        <dbReference type="PROSITE-ProRule" id="PRU10141"/>
    </source>
</evidence>